<evidence type="ECO:0000256" key="2">
    <source>
        <dbReference type="SAM" id="SignalP"/>
    </source>
</evidence>
<accession>A0A6I6MNK0</accession>
<protein>
    <recommendedName>
        <fullName evidence="5">Preprotein translocase subunit SecD</fullName>
    </recommendedName>
</protein>
<feature type="chain" id="PRO_5026018654" description="Preprotein translocase subunit SecD" evidence="2">
    <location>
        <begin position="21"/>
        <end position="167"/>
    </location>
</feature>
<sequence>MRRRTFVAAALASLPAIAHAQTETPAPPATPDTARPVSGEPIDPSTPLEFAFVAGLDDARMRPIFRRYLLDTSVVLALAEGPEPAPREVQVRNGFTAGAIFTTAARMDAVLGADAPRIILNGRAALERLRGKNAVINYRLIPMLTLDDEDIATYLATEGSASAGPTQ</sequence>
<proteinExistence type="predicted"/>
<dbReference type="Proteomes" id="UP000431269">
    <property type="component" value="Chromosome"/>
</dbReference>
<reference evidence="4" key="1">
    <citation type="submission" date="2019-12" db="EMBL/GenBank/DDBJ databases">
        <title>Complete genome of Terracaulis silvestris 0127_4.</title>
        <authorList>
            <person name="Vieira S."/>
            <person name="Riedel T."/>
            <person name="Sproer C."/>
            <person name="Pascual J."/>
            <person name="Boedeker C."/>
            <person name="Overmann J."/>
        </authorList>
    </citation>
    <scope>NUCLEOTIDE SEQUENCE [LARGE SCALE GENOMIC DNA]</scope>
    <source>
        <strain evidence="4">0127_4</strain>
    </source>
</reference>
<evidence type="ECO:0008006" key="5">
    <source>
        <dbReference type="Google" id="ProtNLM"/>
    </source>
</evidence>
<keyword evidence="2" id="KW-0732">Signal</keyword>
<dbReference type="AlphaFoldDB" id="A0A6I6MNK0"/>
<organism evidence="3 4">
    <name type="scientific">Terricaulis silvestris</name>
    <dbReference type="NCBI Taxonomy" id="2686094"/>
    <lineage>
        <taxon>Bacteria</taxon>
        <taxon>Pseudomonadati</taxon>
        <taxon>Pseudomonadota</taxon>
        <taxon>Alphaproteobacteria</taxon>
        <taxon>Caulobacterales</taxon>
        <taxon>Caulobacteraceae</taxon>
        <taxon>Terricaulis</taxon>
    </lineage>
</organism>
<dbReference type="EMBL" id="CP047045">
    <property type="protein sequence ID" value="QGZ94347.1"/>
    <property type="molecule type" value="Genomic_DNA"/>
</dbReference>
<feature type="region of interest" description="Disordered" evidence="1">
    <location>
        <begin position="18"/>
        <end position="43"/>
    </location>
</feature>
<dbReference type="KEGG" id="tsv:DSM104635_01165"/>
<evidence type="ECO:0000313" key="4">
    <source>
        <dbReference type="Proteomes" id="UP000431269"/>
    </source>
</evidence>
<evidence type="ECO:0000313" key="3">
    <source>
        <dbReference type="EMBL" id="QGZ94347.1"/>
    </source>
</evidence>
<feature type="signal peptide" evidence="2">
    <location>
        <begin position="1"/>
        <end position="20"/>
    </location>
</feature>
<name>A0A6I6MNK0_9CAUL</name>
<evidence type="ECO:0000256" key="1">
    <source>
        <dbReference type="SAM" id="MobiDB-lite"/>
    </source>
</evidence>
<dbReference type="RefSeq" id="WP_158765295.1">
    <property type="nucleotide sequence ID" value="NZ_CP047045.1"/>
</dbReference>
<keyword evidence="4" id="KW-1185">Reference proteome</keyword>
<gene>
    <name evidence="3" type="ORF">DSM104635_01165</name>
</gene>